<protein>
    <submittedName>
        <fullName evidence="1">Uncharacterized protein</fullName>
    </submittedName>
</protein>
<proteinExistence type="predicted"/>
<organism evidence="1 2">
    <name type="scientific">Verticillium longisporum</name>
    <name type="common">Verticillium dahliae var. longisporum</name>
    <dbReference type="NCBI Taxonomy" id="100787"/>
    <lineage>
        <taxon>Eukaryota</taxon>
        <taxon>Fungi</taxon>
        <taxon>Dikarya</taxon>
        <taxon>Ascomycota</taxon>
        <taxon>Pezizomycotina</taxon>
        <taxon>Sordariomycetes</taxon>
        <taxon>Hypocreomycetidae</taxon>
        <taxon>Glomerellales</taxon>
        <taxon>Plectosphaerellaceae</taxon>
        <taxon>Verticillium</taxon>
    </lineage>
</organism>
<accession>A0A0G4MC80</accession>
<keyword evidence="2" id="KW-1185">Reference proteome</keyword>
<name>A0A0G4MC80_VERLO</name>
<reference evidence="1 2" key="1">
    <citation type="submission" date="2015-05" db="EMBL/GenBank/DDBJ databases">
        <authorList>
            <person name="Wang D.B."/>
            <person name="Wang M."/>
        </authorList>
    </citation>
    <scope>NUCLEOTIDE SEQUENCE [LARGE SCALE GENOMIC DNA]</scope>
    <source>
        <strain evidence="1">VL1</strain>
    </source>
</reference>
<sequence length="80" mass="8880">MARYTIKHLKKYDAILRGLYVIVMSSGKKAASHIRVIVIRSRSIDLLVQVVVASAPNFSAENLNVVLYVSIVLSNSLYDS</sequence>
<evidence type="ECO:0000313" key="1">
    <source>
        <dbReference type="EMBL" id="CRK31894.1"/>
    </source>
</evidence>
<dbReference type="Proteomes" id="UP000044602">
    <property type="component" value="Unassembled WGS sequence"/>
</dbReference>
<dbReference type="AlphaFoldDB" id="A0A0G4MC80"/>
<dbReference type="EMBL" id="CVQH01021928">
    <property type="protein sequence ID" value="CRK31894.1"/>
    <property type="molecule type" value="Genomic_DNA"/>
</dbReference>
<gene>
    <name evidence="1" type="ORF">BN1708_016037</name>
</gene>
<evidence type="ECO:0000313" key="2">
    <source>
        <dbReference type="Proteomes" id="UP000044602"/>
    </source>
</evidence>